<evidence type="ECO:0000256" key="1">
    <source>
        <dbReference type="SAM" id="MobiDB-lite"/>
    </source>
</evidence>
<name>A0AA35LUU1_9HYPO</name>
<feature type="region of interest" description="Disordered" evidence="1">
    <location>
        <begin position="251"/>
        <end position="270"/>
    </location>
</feature>
<organism evidence="2 3">
    <name type="scientific">Clonostachys chloroleuca</name>
    <dbReference type="NCBI Taxonomy" id="1926264"/>
    <lineage>
        <taxon>Eukaryota</taxon>
        <taxon>Fungi</taxon>
        <taxon>Dikarya</taxon>
        <taxon>Ascomycota</taxon>
        <taxon>Pezizomycotina</taxon>
        <taxon>Sordariomycetes</taxon>
        <taxon>Hypocreomycetidae</taxon>
        <taxon>Hypocreales</taxon>
        <taxon>Bionectriaceae</taxon>
        <taxon>Clonostachys</taxon>
    </lineage>
</organism>
<evidence type="ECO:0000313" key="2">
    <source>
        <dbReference type="EMBL" id="CAI6080149.1"/>
    </source>
</evidence>
<keyword evidence="3" id="KW-1185">Reference proteome</keyword>
<sequence>MSIGPSISRYKKIPQPFRISRGGRQRKLGKSEGDGLESIIQMVSGYRVCSGSPSFEIVSATVLVETVVCPLYHETDDCSATVAQVVGQSHPLGRKDVVFRRGENYVVAEIRRDSRIKPVVAVRHVAFIEEAGDAYRQRYRKFPLRGPLPCRVDIRVGDGIEDDWHPDVEPMVCPTQRRSSHQGQGCARGEARNGNTIQIKKVWPGGHPSQHILGIVDSGWKWIFRRLSVVGINHPYAKVIRRFSAPDMVEAESSNNESTPMPVDHAWPLR</sequence>
<evidence type="ECO:0000313" key="3">
    <source>
        <dbReference type="Proteomes" id="UP001160390"/>
    </source>
</evidence>
<dbReference type="EMBL" id="CABFNP030000704">
    <property type="protein sequence ID" value="CAI6080149.1"/>
    <property type="molecule type" value="Genomic_DNA"/>
</dbReference>
<reference evidence="2" key="1">
    <citation type="submission" date="2023-01" db="EMBL/GenBank/DDBJ databases">
        <authorList>
            <person name="Piombo E."/>
        </authorList>
    </citation>
    <scope>NUCLEOTIDE SEQUENCE</scope>
</reference>
<proteinExistence type="predicted"/>
<comment type="caution">
    <text evidence="2">The sequence shown here is derived from an EMBL/GenBank/DDBJ whole genome shotgun (WGS) entry which is preliminary data.</text>
</comment>
<dbReference type="AlphaFoldDB" id="A0AA35LUU1"/>
<dbReference type="Proteomes" id="UP001160390">
    <property type="component" value="Unassembled WGS sequence"/>
</dbReference>
<gene>
    <name evidence="2" type="ORF">CCHLO57077_00012898</name>
</gene>
<protein>
    <submittedName>
        <fullName evidence="2">Uncharacterized protein</fullName>
    </submittedName>
</protein>
<accession>A0AA35LUU1</accession>